<dbReference type="InterPro" id="IPR006094">
    <property type="entry name" value="Oxid_FAD_bind_N"/>
</dbReference>
<keyword evidence="4" id="KW-0274">FAD</keyword>
<dbReference type="GO" id="GO:0016491">
    <property type="term" value="F:oxidoreductase activity"/>
    <property type="evidence" value="ECO:0007669"/>
    <property type="project" value="UniProtKB-KW"/>
</dbReference>
<dbReference type="InterPro" id="IPR016166">
    <property type="entry name" value="FAD-bd_PCMH"/>
</dbReference>
<dbReference type="GO" id="GO:0071949">
    <property type="term" value="F:FAD binding"/>
    <property type="evidence" value="ECO:0007669"/>
    <property type="project" value="InterPro"/>
</dbReference>
<dbReference type="Pfam" id="PF01565">
    <property type="entry name" value="FAD_binding_4"/>
    <property type="match status" value="1"/>
</dbReference>
<dbReference type="PROSITE" id="PS51387">
    <property type="entry name" value="FAD_PCMH"/>
    <property type="match status" value="1"/>
</dbReference>
<dbReference type="PANTHER" id="PTHR42973">
    <property type="entry name" value="BINDING OXIDOREDUCTASE, PUTATIVE (AFU_ORTHOLOGUE AFUA_1G17690)-RELATED"/>
    <property type="match status" value="1"/>
</dbReference>
<keyword evidence="3" id="KW-0285">Flavoprotein</keyword>
<dbReference type="SUPFAM" id="SSF56176">
    <property type="entry name" value="FAD-binding/transporter-associated domain-like"/>
    <property type="match status" value="1"/>
</dbReference>
<dbReference type="InterPro" id="IPR012951">
    <property type="entry name" value="BBE"/>
</dbReference>
<sequence>MRLGAGVIAADAYPAAHQKGYRIVGGSCPTVGLAGGYTQGGGHSSLSGLYGLGADNVLEWEVVTADGRHLIATPTANRDLFWALSGGGGGTFGVVLSMTVRLHADGPIGGGLLVLNKTLTGSEAFWGAIRTFHATLPGIVDTGATVSYQVTNGLFIIGAVAAPNRTAEEVTALLSPFLSKLSEKSIPFLWIPSHFDNYFDWFSATFGPLPRGIFPVGGLTASRLFPRKAVAGQPEVVHRAIQNTVQSGIFHMACLGLNAGLPISASSEGRPPTNAVHPAWRDTLMHCIVLADWDWTVPYSVMEARETELTNSIVPGLEAATPGSGTYLNEANFLQPNWQHEFFGENYPRLLDIKARYDPDNVFYATTAVGSEAWRPDSDGRLCRVG</sequence>
<dbReference type="InterPro" id="IPR016169">
    <property type="entry name" value="FAD-bd_PCMH_sub2"/>
</dbReference>
<dbReference type="InParanoid" id="A0A218Z0Z8"/>
<comment type="similarity">
    <text evidence="2">Belongs to the oxygen-dependent FAD-linked oxidoreductase family.</text>
</comment>
<comment type="cofactor">
    <cofactor evidence="1">
        <name>FAD</name>
        <dbReference type="ChEBI" id="CHEBI:57692"/>
    </cofactor>
</comment>
<name>A0A218Z0Z8_9HELO</name>
<comment type="caution">
    <text evidence="7">The sequence shown here is derived from an EMBL/GenBank/DDBJ whole genome shotgun (WGS) entry which is preliminary data.</text>
</comment>
<dbReference type="Pfam" id="PF08031">
    <property type="entry name" value="BBE"/>
    <property type="match status" value="1"/>
</dbReference>
<dbReference type="Proteomes" id="UP000242519">
    <property type="component" value="Unassembled WGS sequence"/>
</dbReference>
<evidence type="ECO:0000256" key="4">
    <source>
        <dbReference type="ARBA" id="ARBA00022827"/>
    </source>
</evidence>
<dbReference type="Gene3D" id="3.30.465.10">
    <property type="match status" value="2"/>
</dbReference>
<dbReference type="AlphaFoldDB" id="A0A218Z0Z8"/>
<feature type="domain" description="FAD-binding PCMH-type" evidence="6">
    <location>
        <begin position="1"/>
        <end position="105"/>
    </location>
</feature>
<evidence type="ECO:0000256" key="1">
    <source>
        <dbReference type="ARBA" id="ARBA00001974"/>
    </source>
</evidence>
<evidence type="ECO:0000313" key="8">
    <source>
        <dbReference type="Proteomes" id="UP000242519"/>
    </source>
</evidence>
<dbReference type="STRING" id="503106.A0A218Z0Z8"/>
<organism evidence="7 8">
    <name type="scientific">Diplocarpon coronariae</name>
    <dbReference type="NCBI Taxonomy" id="2795749"/>
    <lineage>
        <taxon>Eukaryota</taxon>
        <taxon>Fungi</taxon>
        <taxon>Dikarya</taxon>
        <taxon>Ascomycota</taxon>
        <taxon>Pezizomycotina</taxon>
        <taxon>Leotiomycetes</taxon>
        <taxon>Helotiales</taxon>
        <taxon>Drepanopezizaceae</taxon>
        <taxon>Diplocarpon</taxon>
    </lineage>
</organism>
<dbReference type="InterPro" id="IPR036318">
    <property type="entry name" value="FAD-bd_PCMH-like_sf"/>
</dbReference>
<proteinExistence type="inferred from homology"/>
<evidence type="ECO:0000256" key="3">
    <source>
        <dbReference type="ARBA" id="ARBA00022630"/>
    </source>
</evidence>
<evidence type="ECO:0000313" key="7">
    <source>
        <dbReference type="EMBL" id="OWP01727.1"/>
    </source>
</evidence>
<evidence type="ECO:0000256" key="5">
    <source>
        <dbReference type="ARBA" id="ARBA00023002"/>
    </source>
</evidence>
<keyword evidence="8" id="KW-1185">Reference proteome</keyword>
<evidence type="ECO:0000259" key="6">
    <source>
        <dbReference type="PROSITE" id="PS51387"/>
    </source>
</evidence>
<keyword evidence="5" id="KW-0560">Oxidoreductase</keyword>
<dbReference type="EMBL" id="MZNU01000260">
    <property type="protein sequence ID" value="OWP01727.1"/>
    <property type="molecule type" value="Genomic_DNA"/>
</dbReference>
<dbReference type="OrthoDB" id="9983560at2759"/>
<protein>
    <recommendedName>
        <fullName evidence="6">FAD-binding PCMH-type domain-containing protein</fullName>
    </recommendedName>
</protein>
<gene>
    <name evidence="7" type="ORF">B2J93_2319</name>
</gene>
<accession>A0A218Z0Z8</accession>
<dbReference type="PANTHER" id="PTHR42973:SF39">
    <property type="entry name" value="FAD-BINDING PCMH-TYPE DOMAIN-CONTAINING PROTEIN"/>
    <property type="match status" value="1"/>
</dbReference>
<evidence type="ECO:0000256" key="2">
    <source>
        <dbReference type="ARBA" id="ARBA00005466"/>
    </source>
</evidence>
<dbReference type="InterPro" id="IPR050416">
    <property type="entry name" value="FAD-linked_Oxidoreductase"/>
</dbReference>
<reference evidence="7 8" key="1">
    <citation type="submission" date="2017-04" db="EMBL/GenBank/DDBJ databases">
        <title>Draft genome sequence of Marssonina coronaria NL1: causal agent of apple blotch.</title>
        <authorList>
            <person name="Cheng Q."/>
        </authorList>
    </citation>
    <scope>NUCLEOTIDE SEQUENCE [LARGE SCALE GENOMIC DNA]</scope>
    <source>
        <strain evidence="7 8">NL1</strain>
    </source>
</reference>